<organism evidence="5 6">
    <name type="scientific">Yeosuana aromativorans</name>
    <dbReference type="NCBI Taxonomy" id="288019"/>
    <lineage>
        <taxon>Bacteria</taxon>
        <taxon>Pseudomonadati</taxon>
        <taxon>Bacteroidota</taxon>
        <taxon>Flavobacteriia</taxon>
        <taxon>Flavobacteriales</taxon>
        <taxon>Flavobacteriaceae</taxon>
        <taxon>Yeosuana</taxon>
    </lineage>
</organism>
<feature type="domain" description="Response regulatory" evidence="4">
    <location>
        <begin position="15"/>
        <end position="129"/>
    </location>
</feature>
<evidence type="ECO:0000256" key="2">
    <source>
        <dbReference type="ARBA" id="ARBA00023012"/>
    </source>
</evidence>
<gene>
    <name evidence="5" type="ORF">GCM10007962_14960</name>
</gene>
<evidence type="ECO:0000256" key="3">
    <source>
        <dbReference type="PROSITE-ProRule" id="PRU00169"/>
    </source>
</evidence>
<dbReference type="GO" id="GO:0000160">
    <property type="term" value="P:phosphorelay signal transduction system"/>
    <property type="evidence" value="ECO:0007669"/>
    <property type="project" value="UniProtKB-KW"/>
</dbReference>
<dbReference type="EMBL" id="BMNR01000003">
    <property type="protein sequence ID" value="GGK21813.1"/>
    <property type="molecule type" value="Genomic_DNA"/>
</dbReference>
<dbReference type="Gene3D" id="3.40.50.2300">
    <property type="match status" value="1"/>
</dbReference>
<dbReference type="PROSITE" id="PS50110">
    <property type="entry name" value="RESPONSE_REGULATORY"/>
    <property type="match status" value="1"/>
</dbReference>
<reference evidence="5" key="2">
    <citation type="submission" date="2020-09" db="EMBL/GenBank/DDBJ databases">
        <authorList>
            <person name="Sun Q."/>
            <person name="Ohkuma M."/>
        </authorList>
    </citation>
    <scope>NUCLEOTIDE SEQUENCE</scope>
    <source>
        <strain evidence="5">JCM 12862</strain>
    </source>
</reference>
<keyword evidence="6" id="KW-1185">Reference proteome</keyword>
<evidence type="ECO:0000259" key="4">
    <source>
        <dbReference type="PROSITE" id="PS50110"/>
    </source>
</evidence>
<evidence type="ECO:0000313" key="6">
    <source>
        <dbReference type="Proteomes" id="UP000612329"/>
    </source>
</evidence>
<reference evidence="5" key="1">
    <citation type="journal article" date="2014" name="Int. J. Syst. Evol. Microbiol.">
        <title>Complete genome sequence of Corynebacterium casei LMG S-19264T (=DSM 44701T), isolated from a smear-ripened cheese.</title>
        <authorList>
            <consortium name="US DOE Joint Genome Institute (JGI-PGF)"/>
            <person name="Walter F."/>
            <person name="Albersmeier A."/>
            <person name="Kalinowski J."/>
            <person name="Ruckert C."/>
        </authorList>
    </citation>
    <scope>NUCLEOTIDE SEQUENCE</scope>
    <source>
        <strain evidence="5">JCM 12862</strain>
    </source>
</reference>
<dbReference type="RefSeq" id="WP_188651645.1">
    <property type="nucleotide sequence ID" value="NZ_BMNR01000003.1"/>
</dbReference>
<evidence type="ECO:0000256" key="1">
    <source>
        <dbReference type="ARBA" id="ARBA00022553"/>
    </source>
</evidence>
<dbReference type="SUPFAM" id="SSF52172">
    <property type="entry name" value="CheY-like"/>
    <property type="match status" value="1"/>
</dbReference>
<sequence length="134" mass="15195">MSFITLPKKQKKSFSIMVVEDDAVIGEKITNDFQHFIDPKEIKLARSLKESFDLLESCAFKIIVLDLSLPDGNGIAVLDKLQEDGLNVLVYVFSINSELKKLCLRKGATAFFDKSKDFNDLKSTIKKHFTNSYL</sequence>
<dbReference type="InterPro" id="IPR011006">
    <property type="entry name" value="CheY-like_superfamily"/>
</dbReference>
<name>A0A8J3BHE7_9FLAO</name>
<accession>A0A8J3BHE7</accession>
<keyword evidence="2" id="KW-0902">Two-component regulatory system</keyword>
<dbReference type="CDD" id="cd00156">
    <property type="entry name" value="REC"/>
    <property type="match status" value="1"/>
</dbReference>
<dbReference type="AlphaFoldDB" id="A0A8J3BHE7"/>
<dbReference type="PANTHER" id="PTHR44591:SF14">
    <property type="entry name" value="PROTEIN PILG"/>
    <property type="match status" value="1"/>
</dbReference>
<proteinExistence type="predicted"/>
<comment type="caution">
    <text evidence="5">The sequence shown here is derived from an EMBL/GenBank/DDBJ whole genome shotgun (WGS) entry which is preliminary data.</text>
</comment>
<dbReference type="Proteomes" id="UP000612329">
    <property type="component" value="Unassembled WGS sequence"/>
</dbReference>
<dbReference type="PANTHER" id="PTHR44591">
    <property type="entry name" value="STRESS RESPONSE REGULATOR PROTEIN 1"/>
    <property type="match status" value="1"/>
</dbReference>
<feature type="modified residue" description="4-aspartylphosphate" evidence="3">
    <location>
        <position position="66"/>
    </location>
</feature>
<keyword evidence="1 3" id="KW-0597">Phosphoprotein</keyword>
<protein>
    <recommendedName>
        <fullName evidence="4">Response regulatory domain-containing protein</fullName>
    </recommendedName>
</protein>
<dbReference type="Pfam" id="PF00072">
    <property type="entry name" value="Response_reg"/>
    <property type="match status" value="1"/>
</dbReference>
<evidence type="ECO:0000313" key="5">
    <source>
        <dbReference type="EMBL" id="GGK21813.1"/>
    </source>
</evidence>
<dbReference type="InterPro" id="IPR050595">
    <property type="entry name" value="Bact_response_regulator"/>
</dbReference>
<dbReference type="InterPro" id="IPR001789">
    <property type="entry name" value="Sig_transdc_resp-reg_receiver"/>
</dbReference>
<dbReference type="SMART" id="SM00448">
    <property type="entry name" value="REC"/>
    <property type="match status" value="1"/>
</dbReference>